<dbReference type="EMBL" id="UYRR01031314">
    <property type="protein sequence ID" value="VDK48937.1"/>
    <property type="molecule type" value="Genomic_DNA"/>
</dbReference>
<dbReference type="Proteomes" id="UP000267096">
    <property type="component" value="Unassembled WGS sequence"/>
</dbReference>
<name>A0A0M3JYY0_ANISI</name>
<feature type="region of interest" description="Disordered" evidence="1">
    <location>
        <begin position="182"/>
        <end position="204"/>
    </location>
</feature>
<feature type="compositionally biased region" description="Polar residues" evidence="1">
    <location>
        <begin position="257"/>
        <end position="266"/>
    </location>
</feature>
<proteinExistence type="predicted"/>
<evidence type="ECO:0000313" key="4">
    <source>
        <dbReference type="WBParaSite" id="ASIM_0001367601-mRNA-1"/>
    </source>
</evidence>
<accession>A0A0M3JYY0</accession>
<reference evidence="2 3" key="2">
    <citation type="submission" date="2018-11" db="EMBL/GenBank/DDBJ databases">
        <authorList>
            <consortium name="Pathogen Informatics"/>
        </authorList>
    </citation>
    <scope>NUCLEOTIDE SEQUENCE [LARGE SCALE GENOMIC DNA]</scope>
</reference>
<keyword evidence="3" id="KW-1185">Reference proteome</keyword>
<evidence type="ECO:0000313" key="2">
    <source>
        <dbReference type="EMBL" id="VDK48937.1"/>
    </source>
</evidence>
<organism evidence="4">
    <name type="scientific">Anisakis simplex</name>
    <name type="common">Herring worm</name>
    <dbReference type="NCBI Taxonomy" id="6269"/>
    <lineage>
        <taxon>Eukaryota</taxon>
        <taxon>Metazoa</taxon>
        <taxon>Ecdysozoa</taxon>
        <taxon>Nematoda</taxon>
        <taxon>Chromadorea</taxon>
        <taxon>Rhabditida</taxon>
        <taxon>Spirurina</taxon>
        <taxon>Ascaridomorpha</taxon>
        <taxon>Ascaridoidea</taxon>
        <taxon>Anisakidae</taxon>
        <taxon>Anisakis</taxon>
        <taxon>Anisakis simplex complex</taxon>
    </lineage>
</organism>
<protein>
    <submittedName>
        <fullName evidence="2 4">Uncharacterized protein</fullName>
    </submittedName>
</protein>
<reference evidence="4" key="1">
    <citation type="submission" date="2017-02" db="UniProtKB">
        <authorList>
            <consortium name="WormBaseParasite"/>
        </authorList>
    </citation>
    <scope>IDENTIFICATION</scope>
</reference>
<dbReference type="OrthoDB" id="10028342at2759"/>
<dbReference type="AlphaFoldDB" id="A0A0M3JYY0"/>
<evidence type="ECO:0000313" key="3">
    <source>
        <dbReference type="Proteomes" id="UP000267096"/>
    </source>
</evidence>
<sequence>MQLSVVGKMPAFNRQMNRNRYSNAARIGTSSETKHIIDPLTVFSNHCMAMANAINAAQPLTNTICPFLSSGINSLLLGQAASASGSNFENKDVGDDAGTIMNDDQPLDLSSKRVLQAATHSAACNVTKLRDVKRHRTTPLPAGFDDKSYDKARIIPKLVETLSFHLRSTLRNKIYKLEAAEELTGESSQMKRRRATGQHSTTSNKADVSLLKQHQTILTGTNCKEQYTGNATSCDHSCESPATSEWNQILWSSLARQTSERTNGGIPSTDEKKNSQSPVNSNDNHGDWKRSRPKRGQYRFAFKRSD</sequence>
<dbReference type="WBParaSite" id="ASIM_0001367601-mRNA-1">
    <property type="protein sequence ID" value="ASIM_0001367601-mRNA-1"/>
    <property type="gene ID" value="ASIM_0001367601"/>
</dbReference>
<feature type="region of interest" description="Disordered" evidence="1">
    <location>
        <begin position="257"/>
        <end position="306"/>
    </location>
</feature>
<evidence type="ECO:0000256" key="1">
    <source>
        <dbReference type="SAM" id="MobiDB-lite"/>
    </source>
</evidence>
<gene>
    <name evidence="2" type="ORF">ASIM_LOCUS13104</name>
</gene>